<evidence type="ECO:0000313" key="5">
    <source>
        <dbReference type="Proteomes" id="UP000006315"/>
    </source>
</evidence>
<feature type="binding site" evidence="3">
    <location>
        <position position="38"/>
    </location>
    <ligand>
        <name>a divalent metal cation</name>
        <dbReference type="ChEBI" id="CHEBI:60240"/>
    </ligand>
</feature>
<dbReference type="GO" id="GO:0046872">
    <property type="term" value="F:metal ion binding"/>
    <property type="evidence" value="ECO:0007669"/>
    <property type="project" value="UniProtKB-KW"/>
</dbReference>
<accession>K6E4G0</accession>
<protein>
    <submittedName>
        <fullName evidence="4">DinB family protein</fullName>
    </submittedName>
</protein>
<dbReference type="InterPro" id="IPR007837">
    <property type="entry name" value="DinB"/>
</dbReference>
<comment type="caution">
    <text evidence="4">The sequence shown here is derived from an EMBL/GenBank/DDBJ whole genome shotgun (WGS) entry which is preliminary data.</text>
</comment>
<keyword evidence="5" id="KW-1185">Reference proteome</keyword>
<dbReference type="Proteomes" id="UP000006315">
    <property type="component" value="Unassembled WGS sequence"/>
</dbReference>
<feature type="binding site" evidence="3">
    <location>
        <position position="120"/>
    </location>
    <ligand>
        <name>a divalent metal cation</name>
        <dbReference type="ChEBI" id="CHEBI:60240"/>
    </ligand>
</feature>
<name>K6E4G0_SCHAZ</name>
<dbReference type="Gene3D" id="1.20.120.450">
    <property type="entry name" value="dinb family like domain"/>
    <property type="match status" value="1"/>
</dbReference>
<sequence length="149" mass="17317">MKTIQRMYEHLHWANLHIFDALQNIKGDKQEVCGLFSHILSAEKVWFTRLQGIDGPQIPLWPEMNMVQCAELIMQIEMTITTYLTNLKESDLDQSLLYKNSKGTEFTNSVRDILTHVAMHGQYHRGQINTRLRANGEVPVNVDFITFVR</sequence>
<dbReference type="AlphaFoldDB" id="K6E4G0"/>
<dbReference type="STRING" id="1131731.BAZO_06369"/>
<proteinExistence type="inferred from homology"/>
<gene>
    <name evidence="4" type="ORF">BAZO_06369</name>
</gene>
<organism evidence="4 5">
    <name type="scientific">Schinkia azotoformans LMG 9581</name>
    <dbReference type="NCBI Taxonomy" id="1131731"/>
    <lineage>
        <taxon>Bacteria</taxon>
        <taxon>Bacillati</taxon>
        <taxon>Bacillota</taxon>
        <taxon>Bacilli</taxon>
        <taxon>Bacillales</taxon>
        <taxon>Bacillaceae</taxon>
        <taxon>Calidifontibacillus/Schinkia group</taxon>
        <taxon>Schinkia</taxon>
    </lineage>
</organism>
<evidence type="ECO:0000256" key="1">
    <source>
        <dbReference type="ARBA" id="ARBA00008635"/>
    </source>
</evidence>
<dbReference type="SUPFAM" id="SSF109854">
    <property type="entry name" value="DinB/YfiT-like putative metalloenzymes"/>
    <property type="match status" value="1"/>
</dbReference>
<feature type="binding site" evidence="3">
    <location>
        <position position="124"/>
    </location>
    <ligand>
        <name>a divalent metal cation</name>
        <dbReference type="ChEBI" id="CHEBI:60240"/>
    </ligand>
</feature>
<dbReference type="EMBL" id="AJLR01000042">
    <property type="protein sequence ID" value="EKN68116.1"/>
    <property type="molecule type" value="Genomic_DNA"/>
</dbReference>
<dbReference type="PANTHER" id="PTHR37302">
    <property type="entry name" value="SLR1116 PROTEIN"/>
    <property type="match status" value="1"/>
</dbReference>
<keyword evidence="2 3" id="KW-0479">Metal-binding</keyword>
<comment type="similarity">
    <text evidence="1">Belongs to the DinB family.</text>
</comment>
<dbReference type="Pfam" id="PF05163">
    <property type="entry name" value="DinB"/>
    <property type="match status" value="1"/>
</dbReference>
<dbReference type="InterPro" id="IPR034660">
    <property type="entry name" value="DinB/YfiT-like"/>
</dbReference>
<evidence type="ECO:0000256" key="2">
    <source>
        <dbReference type="ARBA" id="ARBA00022723"/>
    </source>
</evidence>
<evidence type="ECO:0000313" key="4">
    <source>
        <dbReference type="EMBL" id="EKN68116.1"/>
    </source>
</evidence>
<dbReference type="RefSeq" id="WP_003330495.1">
    <property type="nucleotide sequence ID" value="NZ_AJLR01000042.1"/>
</dbReference>
<dbReference type="PATRIC" id="fig|1131731.3.peg.1333"/>
<reference evidence="4 5" key="1">
    <citation type="journal article" date="2012" name="Front. Microbiol.">
        <title>Redundancy and modularity in membrane-associated dissimilatory nitrate reduction in Bacillus.</title>
        <authorList>
            <person name="Heylen K."/>
            <person name="Keltjens J."/>
        </authorList>
    </citation>
    <scope>NUCLEOTIDE SEQUENCE [LARGE SCALE GENOMIC DNA]</scope>
    <source>
        <strain evidence="4 5">LMG 9581</strain>
    </source>
</reference>
<dbReference type="PANTHER" id="PTHR37302:SF3">
    <property type="entry name" value="DAMAGE-INDUCIBLE PROTEIN DINB"/>
    <property type="match status" value="1"/>
</dbReference>
<evidence type="ECO:0000256" key="3">
    <source>
        <dbReference type="PIRSR" id="PIRSR607837-1"/>
    </source>
</evidence>